<reference evidence="2 3" key="1">
    <citation type="journal article" date="2019" name="Appl. Microbiol. Biotechnol.">
        <title>Genome sequence of Isaria javanica and comparative genome analysis insights into family S53 peptidase evolution in fungal entomopathogens.</title>
        <authorList>
            <person name="Lin R."/>
            <person name="Zhang X."/>
            <person name="Xin B."/>
            <person name="Zou M."/>
            <person name="Gao Y."/>
            <person name="Qin F."/>
            <person name="Hu Q."/>
            <person name="Xie B."/>
            <person name="Cheng X."/>
        </authorList>
    </citation>
    <scope>NUCLEOTIDE SEQUENCE [LARGE SCALE GENOMIC DNA]</scope>
    <source>
        <strain evidence="2 3">IJ1G</strain>
    </source>
</reference>
<feature type="compositionally biased region" description="Basic and acidic residues" evidence="1">
    <location>
        <begin position="65"/>
        <end position="93"/>
    </location>
</feature>
<comment type="caution">
    <text evidence="2">The sequence shown here is derived from an EMBL/GenBank/DDBJ whole genome shotgun (WGS) entry which is preliminary data.</text>
</comment>
<feature type="compositionally biased region" description="Polar residues" evidence="1">
    <location>
        <begin position="169"/>
        <end position="184"/>
    </location>
</feature>
<feature type="compositionally biased region" description="Polar residues" evidence="1">
    <location>
        <begin position="310"/>
        <end position="327"/>
    </location>
</feature>
<feature type="region of interest" description="Disordered" evidence="1">
    <location>
        <begin position="169"/>
        <end position="203"/>
    </location>
</feature>
<feature type="compositionally biased region" description="Pro residues" evidence="1">
    <location>
        <begin position="495"/>
        <end position="506"/>
    </location>
</feature>
<evidence type="ECO:0000313" key="2">
    <source>
        <dbReference type="EMBL" id="TQV94402.1"/>
    </source>
</evidence>
<dbReference type="STRING" id="43265.A0A545VX20"/>
<sequence>MARQNTFTIIPQAPRFDADTTPARPMTSKQVRKAYKAASKTPTMTRAERLKWEREEQDRIRKEFEKEKAAAKARAAREKKKEKEMQQREEKRRNGLPLVNVRPSQDTIARFVRGNGSKKKRDAEGLLVPAQLGDGGKHVDAVTTPEADATVLGSILEAEEEMDENETTAHVASDDSTPSNINNKTSEHSIGIEGCPTTVQEGKTDDKQAERVLGLVSEDHDVDLSFEAPIDKAMFDAALDLVPMATAGALSDTTPPDDMMENPAKQTVDGAAQLASSQDLLDDEINTDMLEELDELLCGGKTPAKPQSARPPSTKQITASSCANITSHNERQNRTEYKAATSPQAKRKSPSQRKAERPVSPGQSRHAPPTCTQAILVNFDDFFPTSSQQLRELEEEREPSQHRNTPQPLKNDGQEDTTTGANIPTRSLSNHAAVTRAGTEDLESAFSSFPSTGLSLFDCSAAAQPLRQTPRHAPRTDKPGAGASSKKPVLEPRPAASPPQPQPQPQPSRFFTSSGSREQLSLALQRSRRSAALEKLQEKERRRQEAGLVARQGTRDDARRQPASPARRPCDAEHDNAASSCSETAAVAQQADKENVQPADVRCSQETEYGGDWMEDAAWDLALC</sequence>
<accession>A0A545VX20</accession>
<evidence type="ECO:0000313" key="3">
    <source>
        <dbReference type="Proteomes" id="UP000315783"/>
    </source>
</evidence>
<feature type="compositionally biased region" description="Basic and acidic residues" evidence="1">
    <location>
        <begin position="391"/>
        <end position="401"/>
    </location>
</feature>
<dbReference type="AlphaFoldDB" id="A0A545VX20"/>
<protein>
    <submittedName>
        <fullName evidence="2">Uncharacterized protein</fullName>
    </submittedName>
</protein>
<feature type="region of interest" description="Disordered" evidence="1">
    <location>
        <begin position="1"/>
        <end position="52"/>
    </location>
</feature>
<name>A0A545VX20_9HYPO</name>
<dbReference type="EMBL" id="SPUK01000010">
    <property type="protein sequence ID" value="TQV94402.1"/>
    <property type="molecule type" value="Genomic_DNA"/>
</dbReference>
<proteinExistence type="predicted"/>
<feature type="region of interest" description="Disordered" evidence="1">
    <location>
        <begin position="465"/>
        <end position="599"/>
    </location>
</feature>
<feature type="compositionally biased region" description="Polar residues" evidence="1">
    <location>
        <begin position="416"/>
        <end position="431"/>
    </location>
</feature>
<feature type="region of interest" description="Disordered" evidence="1">
    <location>
        <begin position="65"/>
        <end position="109"/>
    </location>
</feature>
<feature type="region of interest" description="Disordered" evidence="1">
    <location>
        <begin position="299"/>
        <end position="369"/>
    </location>
</feature>
<feature type="compositionally biased region" description="Polar residues" evidence="1">
    <location>
        <begin position="510"/>
        <end position="524"/>
    </location>
</feature>
<feature type="region of interest" description="Disordered" evidence="1">
    <location>
        <begin position="390"/>
        <end position="431"/>
    </location>
</feature>
<feature type="compositionally biased region" description="Basic and acidic residues" evidence="1">
    <location>
        <begin position="328"/>
        <end position="337"/>
    </location>
</feature>
<organism evidence="2 3">
    <name type="scientific">Cordyceps javanica</name>
    <dbReference type="NCBI Taxonomy" id="43265"/>
    <lineage>
        <taxon>Eukaryota</taxon>
        <taxon>Fungi</taxon>
        <taxon>Dikarya</taxon>
        <taxon>Ascomycota</taxon>
        <taxon>Pezizomycotina</taxon>
        <taxon>Sordariomycetes</taxon>
        <taxon>Hypocreomycetidae</taxon>
        <taxon>Hypocreales</taxon>
        <taxon>Cordycipitaceae</taxon>
        <taxon>Cordyceps</taxon>
    </lineage>
</organism>
<gene>
    <name evidence="2" type="ORF">IF1G_07281</name>
</gene>
<feature type="compositionally biased region" description="Basic and acidic residues" evidence="1">
    <location>
        <begin position="531"/>
        <end position="545"/>
    </location>
</feature>
<dbReference type="Proteomes" id="UP000315783">
    <property type="component" value="Unassembled WGS sequence"/>
</dbReference>
<keyword evidence="3" id="KW-1185">Reference proteome</keyword>
<dbReference type="OrthoDB" id="4590776at2759"/>
<evidence type="ECO:0000256" key="1">
    <source>
        <dbReference type="SAM" id="MobiDB-lite"/>
    </source>
</evidence>